<proteinExistence type="inferred from homology"/>
<feature type="transmembrane region" description="Helical" evidence="7">
    <location>
        <begin position="70"/>
        <end position="91"/>
    </location>
</feature>
<dbReference type="PANTHER" id="PTHR30151">
    <property type="entry name" value="ALKANE SULFONATE ABC TRANSPORTER-RELATED, MEMBRANE SUBUNIT"/>
    <property type="match status" value="1"/>
</dbReference>
<keyword evidence="6 7" id="KW-0472">Membrane</keyword>
<feature type="transmembrane region" description="Helical" evidence="7">
    <location>
        <begin position="194"/>
        <end position="213"/>
    </location>
</feature>
<keyword evidence="4 7" id="KW-0812">Transmembrane</keyword>
<feature type="transmembrane region" description="Helical" evidence="7">
    <location>
        <begin position="169"/>
        <end position="188"/>
    </location>
</feature>
<feature type="transmembrane region" description="Helical" evidence="7">
    <location>
        <begin position="12"/>
        <end position="29"/>
    </location>
</feature>
<dbReference type="RefSeq" id="WP_143531453.1">
    <property type="nucleotide sequence ID" value="NZ_FXAF01000001.1"/>
</dbReference>
<keyword evidence="2 7" id="KW-0813">Transport</keyword>
<dbReference type="PROSITE" id="PS50928">
    <property type="entry name" value="ABC_TM1"/>
    <property type="match status" value="1"/>
</dbReference>
<gene>
    <name evidence="9" type="ORF">SAMN02982989_0513</name>
</gene>
<organism evidence="9 10">
    <name type="scientific">Xaviernesmea oryzae</name>
    <dbReference type="NCBI Taxonomy" id="464029"/>
    <lineage>
        <taxon>Bacteria</taxon>
        <taxon>Pseudomonadati</taxon>
        <taxon>Pseudomonadota</taxon>
        <taxon>Alphaproteobacteria</taxon>
        <taxon>Hyphomicrobiales</taxon>
        <taxon>Rhizobiaceae</taxon>
        <taxon>Rhizobium/Agrobacterium group</taxon>
        <taxon>Xaviernesmea</taxon>
    </lineage>
</organism>
<evidence type="ECO:0000256" key="1">
    <source>
        <dbReference type="ARBA" id="ARBA00004651"/>
    </source>
</evidence>
<comment type="subcellular location">
    <subcellularLocation>
        <location evidence="1 7">Cell membrane</location>
        <topology evidence="1 7">Multi-pass membrane protein</topology>
    </subcellularLocation>
</comment>
<dbReference type="GO" id="GO:0005886">
    <property type="term" value="C:plasma membrane"/>
    <property type="evidence" value="ECO:0007669"/>
    <property type="project" value="UniProtKB-SubCell"/>
</dbReference>
<comment type="similarity">
    <text evidence="7">Belongs to the binding-protein-dependent transport system permease family.</text>
</comment>
<name>A0A1X7CLT2_9HYPH</name>
<sequence>MIAELFYRRQALILGTLSMVGLVVLWQIAVDGGFINPFFISTPSQVWAEFVVQFEDGQVAANVGATLYCFAWSMGLATVAGILLGMLAGWFSDVEAALEPFIWFKYSAPTVAFYPLFVAWLGYGTPTIIAIAFLFALTPIYANTLSGIKNTDRDLARAARSFGAKPYDIFFRVALPGSVPVMMAGLRLGVGRALTGVVVAELFGANAGLGYAITYYGQLMQTTRMMVSIVIVILLGVILTQILSFLESKTDSWRTDTGR</sequence>
<evidence type="ECO:0000259" key="8">
    <source>
        <dbReference type="PROSITE" id="PS50928"/>
    </source>
</evidence>
<dbReference type="InterPro" id="IPR000515">
    <property type="entry name" value="MetI-like"/>
</dbReference>
<keyword evidence="10" id="KW-1185">Reference proteome</keyword>
<evidence type="ECO:0000256" key="4">
    <source>
        <dbReference type="ARBA" id="ARBA00022692"/>
    </source>
</evidence>
<dbReference type="OrthoDB" id="9786495at2"/>
<reference evidence="10" key="1">
    <citation type="submission" date="2017-04" db="EMBL/GenBank/DDBJ databases">
        <authorList>
            <person name="Varghese N."/>
            <person name="Submissions S."/>
        </authorList>
    </citation>
    <scope>NUCLEOTIDE SEQUENCE [LARGE SCALE GENOMIC DNA]</scope>
    <source>
        <strain evidence="10">B4P</strain>
    </source>
</reference>
<dbReference type="Gene3D" id="1.10.3720.10">
    <property type="entry name" value="MetI-like"/>
    <property type="match status" value="1"/>
</dbReference>
<protein>
    <submittedName>
        <fullName evidence="9">NitT/TauT family transport system permease protein</fullName>
    </submittedName>
</protein>
<dbReference type="CDD" id="cd06261">
    <property type="entry name" value="TM_PBP2"/>
    <property type="match status" value="1"/>
</dbReference>
<dbReference type="InterPro" id="IPR035906">
    <property type="entry name" value="MetI-like_sf"/>
</dbReference>
<evidence type="ECO:0000256" key="3">
    <source>
        <dbReference type="ARBA" id="ARBA00022475"/>
    </source>
</evidence>
<evidence type="ECO:0000313" key="9">
    <source>
        <dbReference type="EMBL" id="SME98904.1"/>
    </source>
</evidence>
<evidence type="ECO:0000313" key="10">
    <source>
        <dbReference type="Proteomes" id="UP000192903"/>
    </source>
</evidence>
<keyword evidence="3" id="KW-1003">Cell membrane</keyword>
<accession>A0A1X7CLT2</accession>
<dbReference type="AlphaFoldDB" id="A0A1X7CLT2"/>
<evidence type="ECO:0000256" key="6">
    <source>
        <dbReference type="ARBA" id="ARBA00023136"/>
    </source>
</evidence>
<evidence type="ECO:0000256" key="2">
    <source>
        <dbReference type="ARBA" id="ARBA00022448"/>
    </source>
</evidence>
<dbReference type="PANTHER" id="PTHR30151:SF0">
    <property type="entry name" value="ABC TRANSPORTER PERMEASE PROTEIN MJ0413-RELATED"/>
    <property type="match status" value="1"/>
</dbReference>
<dbReference type="Proteomes" id="UP000192903">
    <property type="component" value="Unassembled WGS sequence"/>
</dbReference>
<evidence type="ECO:0000256" key="7">
    <source>
        <dbReference type="RuleBase" id="RU363032"/>
    </source>
</evidence>
<dbReference type="SUPFAM" id="SSF161098">
    <property type="entry name" value="MetI-like"/>
    <property type="match status" value="1"/>
</dbReference>
<dbReference type="Pfam" id="PF00528">
    <property type="entry name" value="BPD_transp_1"/>
    <property type="match status" value="1"/>
</dbReference>
<dbReference type="EMBL" id="FXAF01000001">
    <property type="protein sequence ID" value="SME98904.1"/>
    <property type="molecule type" value="Genomic_DNA"/>
</dbReference>
<feature type="domain" description="ABC transmembrane type-1" evidence="8">
    <location>
        <begin position="63"/>
        <end position="244"/>
    </location>
</feature>
<evidence type="ECO:0000256" key="5">
    <source>
        <dbReference type="ARBA" id="ARBA00022989"/>
    </source>
</evidence>
<dbReference type="GO" id="GO:0055085">
    <property type="term" value="P:transmembrane transport"/>
    <property type="evidence" value="ECO:0007669"/>
    <property type="project" value="InterPro"/>
</dbReference>
<feature type="transmembrane region" description="Helical" evidence="7">
    <location>
        <begin position="225"/>
        <end position="246"/>
    </location>
</feature>
<keyword evidence="5 7" id="KW-1133">Transmembrane helix</keyword>
<dbReference type="STRING" id="464029.SAMN02982989_0513"/>